<keyword evidence="1" id="KW-1133">Transmembrane helix</keyword>
<dbReference type="Proteomes" id="UP000199607">
    <property type="component" value="Unassembled WGS sequence"/>
</dbReference>
<feature type="transmembrane region" description="Helical" evidence="1">
    <location>
        <begin position="6"/>
        <end position="26"/>
    </location>
</feature>
<dbReference type="AlphaFoldDB" id="A0A1I4DZ05"/>
<feature type="transmembrane region" description="Helical" evidence="1">
    <location>
        <begin position="78"/>
        <end position="100"/>
    </location>
</feature>
<proteinExistence type="predicted"/>
<dbReference type="EMBL" id="FOTC01000002">
    <property type="protein sequence ID" value="SFK97960.1"/>
    <property type="molecule type" value="Genomic_DNA"/>
</dbReference>
<dbReference type="STRING" id="553466.SAMN04487950_1717"/>
<accession>A0A1I4DZ05</accession>
<protein>
    <submittedName>
        <fullName evidence="2">Uncharacterized protein</fullName>
    </submittedName>
</protein>
<keyword evidence="3" id="KW-1185">Reference proteome</keyword>
<evidence type="ECO:0000256" key="1">
    <source>
        <dbReference type="SAM" id="Phobius"/>
    </source>
</evidence>
<reference evidence="3" key="1">
    <citation type="submission" date="2016-10" db="EMBL/GenBank/DDBJ databases">
        <authorList>
            <person name="Varghese N."/>
            <person name="Submissions S."/>
        </authorList>
    </citation>
    <scope>NUCLEOTIDE SEQUENCE [LARGE SCALE GENOMIC DNA]</scope>
    <source>
        <strain evidence="3">CGMCC 1.7738</strain>
    </source>
</reference>
<keyword evidence="1" id="KW-0472">Membrane</keyword>
<gene>
    <name evidence="2" type="ORF">SAMN04487950_1717</name>
</gene>
<name>A0A1I4DZ05_9EURY</name>
<sequence length="101" mass="11297">MNLWVDVARLATAVNVLILASLAILWGRNYAAMRSKHVLGLFVFATFLLAENAAALYYYQLDPTLSVWFRTAVPAVAWQAMLALHVLEAVGLTFLAWVTWD</sequence>
<dbReference type="RefSeq" id="WP_089868481.1">
    <property type="nucleotide sequence ID" value="NZ_FOTC01000002.1"/>
</dbReference>
<dbReference type="Pfam" id="PF26119">
    <property type="entry name" value="DUF8036"/>
    <property type="match status" value="1"/>
</dbReference>
<evidence type="ECO:0000313" key="3">
    <source>
        <dbReference type="Proteomes" id="UP000199607"/>
    </source>
</evidence>
<organism evidence="2 3">
    <name type="scientific">Halogranum rubrum</name>
    <dbReference type="NCBI Taxonomy" id="553466"/>
    <lineage>
        <taxon>Archaea</taxon>
        <taxon>Methanobacteriati</taxon>
        <taxon>Methanobacteriota</taxon>
        <taxon>Stenosarchaea group</taxon>
        <taxon>Halobacteria</taxon>
        <taxon>Halobacteriales</taxon>
        <taxon>Haloferacaceae</taxon>
    </lineage>
</organism>
<evidence type="ECO:0000313" key="2">
    <source>
        <dbReference type="EMBL" id="SFK97960.1"/>
    </source>
</evidence>
<keyword evidence="1" id="KW-0812">Transmembrane</keyword>
<dbReference type="InterPro" id="IPR058349">
    <property type="entry name" value="DUF8036"/>
</dbReference>
<feature type="transmembrane region" description="Helical" evidence="1">
    <location>
        <begin position="38"/>
        <end position="58"/>
    </location>
</feature>